<dbReference type="PROSITE" id="PS50977">
    <property type="entry name" value="HTH_TETR_2"/>
    <property type="match status" value="1"/>
</dbReference>
<keyword evidence="3 5" id="KW-0238">DNA-binding</keyword>
<evidence type="ECO:0000256" key="1">
    <source>
        <dbReference type="ARBA" id="ARBA00022491"/>
    </source>
</evidence>
<keyword evidence="9" id="KW-1185">Reference proteome</keyword>
<protein>
    <submittedName>
        <fullName evidence="8">TetR family transcriptional regulator</fullName>
    </submittedName>
</protein>
<accession>A0A2W2AMW1</accession>
<dbReference type="Pfam" id="PF00440">
    <property type="entry name" value="TetR_N"/>
    <property type="match status" value="1"/>
</dbReference>
<feature type="DNA-binding region" description="H-T-H motif" evidence="5">
    <location>
        <begin position="45"/>
        <end position="64"/>
    </location>
</feature>
<evidence type="ECO:0000256" key="5">
    <source>
        <dbReference type="PROSITE-ProRule" id="PRU00335"/>
    </source>
</evidence>
<dbReference type="Proteomes" id="UP000248795">
    <property type="component" value="Unassembled WGS sequence"/>
</dbReference>
<organism evidence="8 9">
    <name type="scientific">Aestuariivirga litoralis</name>
    <dbReference type="NCBI Taxonomy" id="2650924"/>
    <lineage>
        <taxon>Bacteria</taxon>
        <taxon>Pseudomonadati</taxon>
        <taxon>Pseudomonadota</taxon>
        <taxon>Alphaproteobacteria</taxon>
        <taxon>Hyphomicrobiales</taxon>
        <taxon>Aestuariivirgaceae</taxon>
        <taxon>Aestuariivirga</taxon>
    </lineage>
</organism>
<reference evidence="9" key="1">
    <citation type="submission" date="2018-06" db="EMBL/GenBank/DDBJ databases">
        <title>Aestuariibacter litoralis strain KCTC 52945T.</title>
        <authorList>
            <person name="Li X."/>
            <person name="Salam N."/>
            <person name="Li J.-L."/>
            <person name="Chen Y.-M."/>
            <person name="Yang Z.-W."/>
            <person name="Zhang L.-Y."/>
            <person name="Han M.-X."/>
            <person name="Xiao M."/>
            <person name="Li W.-J."/>
        </authorList>
    </citation>
    <scope>NUCLEOTIDE SEQUENCE [LARGE SCALE GENOMIC DNA]</scope>
    <source>
        <strain evidence="9">KCTC 52945</strain>
    </source>
</reference>
<dbReference type="InterPro" id="IPR036271">
    <property type="entry name" value="Tet_transcr_reg_TetR-rel_C_sf"/>
</dbReference>
<dbReference type="AlphaFoldDB" id="A0A2W2AMW1"/>
<keyword evidence="2" id="KW-0805">Transcription regulation</keyword>
<dbReference type="InterPro" id="IPR001647">
    <property type="entry name" value="HTH_TetR"/>
</dbReference>
<keyword evidence="4" id="KW-0804">Transcription</keyword>
<dbReference type="SUPFAM" id="SSF46689">
    <property type="entry name" value="Homeodomain-like"/>
    <property type="match status" value="1"/>
</dbReference>
<dbReference type="GO" id="GO:0000976">
    <property type="term" value="F:transcription cis-regulatory region binding"/>
    <property type="evidence" value="ECO:0007669"/>
    <property type="project" value="TreeGrafter"/>
</dbReference>
<comment type="caution">
    <text evidence="8">The sequence shown here is derived from an EMBL/GenBank/DDBJ whole genome shotgun (WGS) entry which is preliminary data.</text>
</comment>
<evidence type="ECO:0000313" key="9">
    <source>
        <dbReference type="Proteomes" id="UP000248795"/>
    </source>
</evidence>
<dbReference type="Pfam" id="PF13977">
    <property type="entry name" value="TetR_C_6"/>
    <property type="match status" value="1"/>
</dbReference>
<dbReference type="Gene3D" id="1.10.357.10">
    <property type="entry name" value="Tetracycline Repressor, domain 2"/>
    <property type="match status" value="1"/>
</dbReference>
<evidence type="ECO:0000259" key="7">
    <source>
        <dbReference type="PROSITE" id="PS50977"/>
    </source>
</evidence>
<proteinExistence type="predicted"/>
<evidence type="ECO:0000256" key="4">
    <source>
        <dbReference type="ARBA" id="ARBA00023163"/>
    </source>
</evidence>
<dbReference type="PANTHER" id="PTHR30055">
    <property type="entry name" value="HTH-TYPE TRANSCRIPTIONAL REGULATOR RUTR"/>
    <property type="match status" value="1"/>
</dbReference>
<evidence type="ECO:0000256" key="3">
    <source>
        <dbReference type="ARBA" id="ARBA00023125"/>
    </source>
</evidence>
<evidence type="ECO:0000313" key="8">
    <source>
        <dbReference type="EMBL" id="PZF76721.1"/>
    </source>
</evidence>
<dbReference type="SUPFAM" id="SSF48498">
    <property type="entry name" value="Tetracyclin repressor-like, C-terminal domain"/>
    <property type="match status" value="1"/>
</dbReference>
<dbReference type="PANTHER" id="PTHR30055:SF200">
    <property type="entry name" value="HTH-TYPE TRANSCRIPTIONAL REPRESSOR BDCR"/>
    <property type="match status" value="1"/>
</dbReference>
<keyword evidence="1" id="KW-0678">Repressor</keyword>
<name>A0A2W2AMW1_9HYPH</name>
<dbReference type="PRINTS" id="PR00455">
    <property type="entry name" value="HTHTETR"/>
</dbReference>
<evidence type="ECO:0000256" key="6">
    <source>
        <dbReference type="SAM" id="MobiDB-lite"/>
    </source>
</evidence>
<evidence type="ECO:0000256" key="2">
    <source>
        <dbReference type="ARBA" id="ARBA00023015"/>
    </source>
</evidence>
<sequence>MLHRMASARQSDSTRQRKAARPVRRQQLIESTIAVLARKGYAAVTVADVAKEAGLSAGIVIFHFNSKEELLGAVLEALAAEYRNHWEASMKAAGPSAAARLQAMLLSDFDTEIYTREKLAAWVAFWGEIQGRPFYDQICAGFDAERQAATEALCSQIIAEGHYGLDPQLIMRGLESLGDGLWISLGGGGYKGQVSGTQAKQVMAAALAAFFPKHYVRPA</sequence>
<dbReference type="InterPro" id="IPR050109">
    <property type="entry name" value="HTH-type_TetR-like_transc_reg"/>
</dbReference>
<feature type="domain" description="HTH tetR-type" evidence="7">
    <location>
        <begin position="22"/>
        <end position="82"/>
    </location>
</feature>
<feature type="region of interest" description="Disordered" evidence="6">
    <location>
        <begin position="1"/>
        <end position="23"/>
    </location>
</feature>
<gene>
    <name evidence="8" type="ORF">DK847_13105</name>
</gene>
<dbReference type="GO" id="GO:0003700">
    <property type="term" value="F:DNA-binding transcription factor activity"/>
    <property type="evidence" value="ECO:0007669"/>
    <property type="project" value="TreeGrafter"/>
</dbReference>
<dbReference type="InterPro" id="IPR039538">
    <property type="entry name" value="BetI_C"/>
</dbReference>
<dbReference type="InterPro" id="IPR009057">
    <property type="entry name" value="Homeodomain-like_sf"/>
</dbReference>
<dbReference type="EMBL" id="QKVK01000005">
    <property type="protein sequence ID" value="PZF76721.1"/>
    <property type="molecule type" value="Genomic_DNA"/>
</dbReference>